<dbReference type="EMBL" id="BPRB01000240">
    <property type="protein sequence ID" value="GJE61713.1"/>
    <property type="molecule type" value="Genomic_DNA"/>
</dbReference>
<evidence type="ECO:0000313" key="2">
    <source>
        <dbReference type="EMBL" id="GJE61713.1"/>
    </source>
</evidence>
<dbReference type="Proteomes" id="UP001055057">
    <property type="component" value="Unassembled WGS sequence"/>
</dbReference>
<keyword evidence="1" id="KW-0472">Membrane</keyword>
<name>A0ABQ4U3V1_9HYPH</name>
<gene>
    <name evidence="2" type="ORF">MPOCJGCO_3837</name>
</gene>
<proteinExistence type="predicted"/>
<keyword evidence="1" id="KW-0812">Transmembrane</keyword>
<sequence length="102" mass="10688">MSAFEWIGLTLAFLAPLPPEQPAPPAPLPGNAWAGAVVMGSVVLTMVLPMLAIWSFHRPHDAVRARCQASGGRIAPSYLDGSGPYHCRHPGGGHAEPTRSPG</sequence>
<keyword evidence="1" id="KW-1133">Transmembrane helix</keyword>
<comment type="caution">
    <text evidence="2">The sequence shown here is derived from an EMBL/GenBank/DDBJ whole genome shotgun (WGS) entry which is preliminary data.</text>
</comment>
<evidence type="ECO:0000313" key="3">
    <source>
        <dbReference type="Proteomes" id="UP001055057"/>
    </source>
</evidence>
<dbReference type="RefSeq" id="WP_238184275.1">
    <property type="nucleotide sequence ID" value="NZ_BPRB01000240.1"/>
</dbReference>
<reference evidence="2" key="1">
    <citation type="journal article" date="2021" name="Front. Microbiol.">
        <title>Comprehensive Comparative Genomics and Phenotyping of Methylobacterium Species.</title>
        <authorList>
            <person name="Alessa O."/>
            <person name="Ogura Y."/>
            <person name="Fujitani Y."/>
            <person name="Takami H."/>
            <person name="Hayashi T."/>
            <person name="Sahin N."/>
            <person name="Tani A."/>
        </authorList>
    </citation>
    <scope>NUCLEOTIDE SEQUENCE</scope>
    <source>
        <strain evidence="2">DSM 23632</strain>
    </source>
</reference>
<protein>
    <submittedName>
        <fullName evidence="2">Uncharacterized protein</fullName>
    </submittedName>
</protein>
<reference evidence="2" key="2">
    <citation type="submission" date="2021-08" db="EMBL/GenBank/DDBJ databases">
        <authorList>
            <person name="Tani A."/>
            <person name="Ola A."/>
            <person name="Ogura Y."/>
            <person name="Katsura K."/>
            <person name="Hayashi T."/>
        </authorList>
    </citation>
    <scope>NUCLEOTIDE SEQUENCE</scope>
    <source>
        <strain evidence="2">DSM 23632</strain>
    </source>
</reference>
<organism evidence="2 3">
    <name type="scientific">Methylobacterium trifolii</name>
    <dbReference type="NCBI Taxonomy" id="1003092"/>
    <lineage>
        <taxon>Bacteria</taxon>
        <taxon>Pseudomonadati</taxon>
        <taxon>Pseudomonadota</taxon>
        <taxon>Alphaproteobacteria</taxon>
        <taxon>Hyphomicrobiales</taxon>
        <taxon>Methylobacteriaceae</taxon>
        <taxon>Methylobacterium</taxon>
    </lineage>
</organism>
<feature type="transmembrane region" description="Helical" evidence="1">
    <location>
        <begin position="32"/>
        <end position="56"/>
    </location>
</feature>
<keyword evidence="3" id="KW-1185">Reference proteome</keyword>
<accession>A0ABQ4U3V1</accession>
<evidence type="ECO:0000256" key="1">
    <source>
        <dbReference type="SAM" id="Phobius"/>
    </source>
</evidence>